<dbReference type="PANTHER" id="PTHR22726">
    <property type="entry name" value="METALLOENDOPEPTIDASE OMA1"/>
    <property type="match status" value="1"/>
</dbReference>
<evidence type="ECO:0000256" key="4">
    <source>
        <dbReference type="ARBA" id="ARBA00022833"/>
    </source>
</evidence>
<dbReference type="CDD" id="cd07332">
    <property type="entry name" value="M48C_Oma1_like"/>
    <property type="match status" value="1"/>
</dbReference>
<dbReference type="Gene3D" id="3.30.2010.10">
    <property type="entry name" value="Metalloproteases ('zincins'), catalytic domain"/>
    <property type="match status" value="1"/>
</dbReference>
<evidence type="ECO:0000256" key="6">
    <source>
        <dbReference type="RuleBase" id="RU003983"/>
    </source>
</evidence>
<dbReference type="GO" id="GO:0046872">
    <property type="term" value="F:metal ion binding"/>
    <property type="evidence" value="ECO:0007669"/>
    <property type="project" value="UniProtKB-KW"/>
</dbReference>
<evidence type="ECO:0000256" key="1">
    <source>
        <dbReference type="ARBA" id="ARBA00022670"/>
    </source>
</evidence>
<keyword evidence="7" id="KW-1133">Transmembrane helix</keyword>
<keyword evidence="7" id="KW-0472">Membrane</keyword>
<dbReference type="InterPro" id="IPR001915">
    <property type="entry name" value="Peptidase_M48"/>
</dbReference>
<name>A0A4P9VKC1_9GAMM</name>
<dbReference type="AlphaFoldDB" id="A0A4P9VKC1"/>
<evidence type="ECO:0000256" key="2">
    <source>
        <dbReference type="ARBA" id="ARBA00022723"/>
    </source>
</evidence>
<comment type="cofactor">
    <cofactor evidence="6">
        <name>Zn(2+)</name>
        <dbReference type="ChEBI" id="CHEBI:29105"/>
    </cofactor>
    <text evidence="6">Binds 1 zinc ion per subunit.</text>
</comment>
<dbReference type="RefSeq" id="WP_094787005.1">
    <property type="nucleotide sequence ID" value="NZ_NDXW01000001.1"/>
</dbReference>
<dbReference type="Proteomes" id="UP000257039">
    <property type="component" value="Unassembled WGS sequence"/>
</dbReference>
<dbReference type="GO" id="GO:0004222">
    <property type="term" value="F:metalloendopeptidase activity"/>
    <property type="evidence" value="ECO:0007669"/>
    <property type="project" value="InterPro"/>
</dbReference>
<evidence type="ECO:0000313" key="10">
    <source>
        <dbReference type="Proteomes" id="UP000257039"/>
    </source>
</evidence>
<comment type="similarity">
    <text evidence="6">Belongs to the peptidase M48 family.</text>
</comment>
<dbReference type="EMBL" id="NDXW01000001">
    <property type="protein sequence ID" value="RDH43748.1"/>
    <property type="molecule type" value="Genomic_DNA"/>
</dbReference>
<evidence type="ECO:0000313" key="9">
    <source>
        <dbReference type="EMBL" id="RDH43748.1"/>
    </source>
</evidence>
<feature type="transmembrane region" description="Helical" evidence="7">
    <location>
        <begin position="108"/>
        <end position="128"/>
    </location>
</feature>
<keyword evidence="7" id="KW-0812">Transmembrane</keyword>
<protein>
    <submittedName>
        <fullName evidence="9">Peptidase M48</fullName>
    </submittedName>
</protein>
<proteinExistence type="inferred from homology"/>
<reference evidence="9 10" key="1">
    <citation type="submission" date="2017-04" db="EMBL/GenBank/DDBJ databases">
        <title>Draft genome sequence of Zooshikella ganghwensis VG4 isolated from Red Sea sediments.</title>
        <authorList>
            <person name="Rehman Z."/>
            <person name="Alam I."/>
            <person name="Kamau A."/>
            <person name="Bajic V."/>
            <person name="Leiknes T."/>
        </authorList>
    </citation>
    <scope>NUCLEOTIDE SEQUENCE [LARGE SCALE GENOMIC DNA]</scope>
    <source>
        <strain evidence="9 10">VG4</strain>
    </source>
</reference>
<dbReference type="InterPro" id="IPR051156">
    <property type="entry name" value="Mito/Outer_Membr_Metalloprot"/>
</dbReference>
<sequence length="395" mass="43876">MDNSQHNYTAHAFYKNLPNGRCSGTLSIENGRISFIGGEQKLAIPIEGSEFKLGGASNRLVFISHPDWPELSYYTSDRSILNDPLLIDHPTIAVQLSHAKRKRTTNHIIFIVVSLLFIASPFSLYFAIDPMAAMIARQVPADWEQTLAKQALKQYQLESTFMPDKQAELLLKPLTSPLLAALPDKRYDFHFSISLDEEVNAFALPGGYIVIHSGLILKADSAEELLGVVAHEIAHVTEQHGLRNMISASGTFIIIDAFLGDMTGLLAVIAEAAPLLINQSYSRQFEADADEKGVVLLKAANINPQGLHQFFKKIQEEEKKRLAQVTDDENHALIQQSLALLSSHPTTSDRIDQLKLLTQADSASFRNLDKEFDKLKQAVQQFVTHTSSDITTDEN</sequence>
<keyword evidence="1 6" id="KW-0645">Protease</keyword>
<keyword evidence="3 6" id="KW-0378">Hydrolase</keyword>
<evidence type="ECO:0000259" key="8">
    <source>
        <dbReference type="Pfam" id="PF01435"/>
    </source>
</evidence>
<organism evidence="9 10">
    <name type="scientific">Zooshikella ganghwensis</name>
    <dbReference type="NCBI Taxonomy" id="202772"/>
    <lineage>
        <taxon>Bacteria</taxon>
        <taxon>Pseudomonadati</taxon>
        <taxon>Pseudomonadota</taxon>
        <taxon>Gammaproteobacteria</taxon>
        <taxon>Oceanospirillales</taxon>
        <taxon>Zooshikellaceae</taxon>
        <taxon>Zooshikella</taxon>
    </lineage>
</organism>
<keyword evidence="4 6" id="KW-0862">Zinc</keyword>
<dbReference type="GO" id="GO:0016020">
    <property type="term" value="C:membrane"/>
    <property type="evidence" value="ECO:0007669"/>
    <property type="project" value="TreeGrafter"/>
</dbReference>
<dbReference type="PANTHER" id="PTHR22726:SF1">
    <property type="entry name" value="METALLOENDOPEPTIDASE OMA1, MITOCHONDRIAL"/>
    <property type="match status" value="1"/>
</dbReference>
<accession>A0A4P9VKC1</accession>
<keyword evidence="10" id="KW-1185">Reference proteome</keyword>
<dbReference type="GO" id="GO:0051603">
    <property type="term" value="P:proteolysis involved in protein catabolic process"/>
    <property type="evidence" value="ECO:0007669"/>
    <property type="project" value="TreeGrafter"/>
</dbReference>
<dbReference type="Pfam" id="PF01435">
    <property type="entry name" value="Peptidase_M48"/>
    <property type="match status" value="1"/>
</dbReference>
<evidence type="ECO:0000256" key="5">
    <source>
        <dbReference type="ARBA" id="ARBA00023049"/>
    </source>
</evidence>
<evidence type="ECO:0000256" key="7">
    <source>
        <dbReference type="SAM" id="Phobius"/>
    </source>
</evidence>
<comment type="caution">
    <text evidence="9">The sequence shown here is derived from an EMBL/GenBank/DDBJ whole genome shotgun (WGS) entry which is preliminary data.</text>
</comment>
<evidence type="ECO:0000256" key="3">
    <source>
        <dbReference type="ARBA" id="ARBA00022801"/>
    </source>
</evidence>
<gene>
    <name evidence="9" type="ORF">B9G39_10000</name>
</gene>
<feature type="domain" description="Peptidase M48" evidence="8">
    <location>
        <begin position="180"/>
        <end position="355"/>
    </location>
</feature>
<keyword evidence="2" id="KW-0479">Metal-binding</keyword>
<keyword evidence="5 6" id="KW-0482">Metalloprotease</keyword>